<keyword evidence="1" id="KW-0732">Signal</keyword>
<dbReference type="InterPro" id="IPR022655">
    <property type="entry name" value="DUF1553"/>
</dbReference>
<reference evidence="4 5" key="1">
    <citation type="submission" date="2020-10" db="EMBL/GenBank/DDBJ databases">
        <title>Wide distribution of Phycisphaera-like planctomycetes from WD2101 soil group in peatlands and genome analysis of the first cultivated representative.</title>
        <authorList>
            <person name="Dedysh S.N."/>
            <person name="Beletsky A.V."/>
            <person name="Ivanova A."/>
            <person name="Kulichevskaya I.S."/>
            <person name="Suzina N.E."/>
            <person name="Philippov D.A."/>
            <person name="Rakitin A.L."/>
            <person name="Mardanov A.V."/>
            <person name="Ravin N.V."/>
        </authorList>
    </citation>
    <scope>NUCLEOTIDE SEQUENCE [LARGE SCALE GENOMIC DNA]</scope>
    <source>
        <strain evidence="4 5">M1803</strain>
    </source>
</reference>
<name>A0A7M2X2Y8_9BACT</name>
<keyword evidence="5" id="KW-1185">Reference proteome</keyword>
<dbReference type="RefSeq" id="WP_206295466.1">
    <property type="nucleotide sequence ID" value="NZ_CP063458.1"/>
</dbReference>
<dbReference type="Gene3D" id="2.60.40.1080">
    <property type="match status" value="1"/>
</dbReference>
<proteinExistence type="predicted"/>
<gene>
    <name evidence="4" type="ORF">IPV69_12585</name>
</gene>
<dbReference type="InterPro" id="IPR011444">
    <property type="entry name" value="DUF1549"/>
</dbReference>
<feature type="domain" description="DUF1549" evidence="2">
    <location>
        <begin position="339"/>
        <end position="530"/>
    </location>
</feature>
<evidence type="ECO:0000256" key="1">
    <source>
        <dbReference type="SAM" id="SignalP"/>
    </source>
</evidence>
<dbReference type="PANTHER" id="PTHR35889">
    <property type="entry name" value="CYCLOINULO-OLIGOSACCHARIDE FRUCTANOTRANSFERASE-RELATED"/>
    <property type="match status" value="1"/>
</dbReference>
<feature type="chain" id="PRO_5034387273" evidence="1">
    <location>
        <begin position="25"/>
        <end position="836"/>
    </location>
</feature>
<evidence type="ECO:0000313" key="5">
    <source>
        <dbReference type="Proteomes" id="UP000593765"/>
    </source>
</evidence>
<dbReference type="EMBL" id="CP063458">
    <property type="protein sequence ID" value="QOV92136.1"/>
    <property type="molecule type" value="Genomic_DNA"/>
</dbReference>
<dbReference type="Pfam" id="PF07583">
    <property type="entry name" value="PSCyt2"/>
    <property type="match status" value="1"/>
</dbReference>
<accession>A0A7M2X2Y8</accession>
<feature type="domain" description="DUF1553" evidence="3">
    <location>
        <begin position="581"/>
        <end position="807"/>
    </location>
</feature>
<evidence type="ECO:0000259" key="3">
    <source>
        <dbReference type="Pfam" id="PF07587"/>
    </source>
</evidence>
<dbReference type="Pfam" id="PF07587">
    <property type="entry name" value="PSD1"/>
    <property type="match status" value="1"/>
</dbReference>
<organism evidence="4 5">
    <name type="scientific">Humisphaera borealis</name>
    <dbReference type="NCBI Taxonomy" id="2807512"/>
    <lineage>
        <taxon>Bacteria</taxon>
        <taxon>Pseudomonadati</taxon>
        <taxon>Planctomycetota</taxon>
        <taxon>Phycisphaerae</taxon>
        <taxon>Tepidisphaerales</taxon>
        <taxon>Tepidisphaeraceae</taxon>
        <taxon>Humisphaera</taxon>
    </lineage>
</organism>
<dbReference type="KEGG" id="hbs:IPV69_12585"/>
<dbReference type="Proteomes" id="UP000593765">
    <property type="component" value="Chromosome"/>
</dbReference>
<dbReference type="PANTHER" id="PTHR35889:SF3">
    <property type="entry name" value="F-BOX DOMAIN-CONTAINING PROTEIN"/>
    <property type="match status" value="1"/>
</dbReference>
<feature type="signal peptide" evidence="1">
    <location>
        <begin position="1"/>
        <end position="24"/>
    </location>
</feature>
<protein>
    <submittedName>
        <fullName evidence="4">DUF1549 domain-containing protein</fullName>
    </submittedName>
</protein>
<evidence type="ECO:0000259" key="2">
    <source>
        <dbReference type="Pfam" id="PF07583"/>
    </source>
</evidence>
<sequence length="836" mass="92127">MDRKYRFFLSLGFGLLSLAGTALAGAPAVGGSALPKAALPEIRKIELQPSSLGLANASDARQVLVWGIAADGQKYDLTDIATLEPGSGVKIVDGRYIAPVAAGDTQVKVSAAGQSIALPVKVAGIDTPDIRFGKDVMPVLASTGCNMGTCHGSAQGKNGFKLSLRGYDADYDYNVLVNALQGRRVNRVEPDKSLMLMKPAGIVPHEGKQVIKPGDRHYNIIRDWIAQGLKPETELKTAKPTKIEVVPAMVALDIAGRTQRIVVVAHYADGSTRDVTRDAVFSASNIEAVQVDGAKVTGLRRGEAAVLVRYEGAYAAVGVSIMGDRAGFAFKPTAEYNFIDKHVNAKLEKRKILPSEECTDADYLRRVYLDLTGLPPTADVARAFLTSQSPSQEKRRQLVDQLLGSKDYVAIWSNKWADLLQCNQKALGEKGVWAFREWIRESIAQNKPYDQFAYELITAQGSNLTNPAVNYYRALKDLDDKKQLTPNKMTEDISQTFLGVRFNCNKCHDHPFEKWTQQQYYEFGAFFARVSFKPGTRAGEEIVYTNFRGGENIYPKTTMALAPHVPYGEQPNLEDARVRQEAFARWMTSKDNPLFARSYVNRTWSYFFGVGIIDPVDDIRASNPPSNPELLDALTDEFVKSGFNMQQLVRTIVTSRTYQASVVANHWNNDDKINFSHFLPRRLSAEQMMDAVGLAAGVKPKVQGLPDGMRAVYLADGLTDTGSDFLKLFGRPKRETACECERTSNMSLAHALNLVNGPLISGAVTDPASSIGKLVEKEKDNRKVVEEIYLGTLSRMPTAEEMKLADELGTDPKQRLDVAQDVAWALMNSPAFLFNR</sequence>
<evidence type="ECO:0000313" key="4">
    <source>
        <dbReference type="EMBL" id="QOV92136.1"/>
    </source>
</evidence>
<dbReference type="AlphaFoldDB" id="A0A7M2X2Y8"/>